<dbReference type="Gene3D" id="1.10.357.40">
    <property type="entry name" value="YbiA-like"/>
    <property type="match status" value="1"/>
</dbReference>
<proteinExistence type="predicted"/>
<feature type="transmembrane region" description="Helical" evidence="1">
    <location>
        <begin position="6"/>
        <end position="26"/>
    </location>
</feature>
<name>A0A9P3GIM0_9APHY</name>
<evidence type="ECO:0000256" key="1">
    <source>
        <dbReference type="SAM" id="Phobius"/>
    </source>
</evidence>
<keyword evidence="4" id="KW-1185">Reference proteome</keyword>
<evidence type="ECO:0000313" key="4">
    <source>
        <dbReference type="Proteomes" id="UP000703269"/>
    </source>
</evidence>
<dbReference type="InterPro" id="IPR037238">
    <property type="entry name" value="YbiA-like_sf"/>
</dbReference>
<organism evidence="3 4">
    <name type="scientific">Phanerochaete sordida</name>
    <dbReference type="NCBI Taxonomy" id="48140"/>
    <lineage>
        <taxon>Eukaryota</taxon>
        <taxon>Fungi</taxon>
        <taxon>Dikarya</taxon>
        <taxon>Basidiomycota</taxon>
        <taxon>Agaricomycotina</taxon>
        <taxon>Agaricomycetes</taxon>
        <taxon>Polyporales</taxon>
        <taxon>Phanerochaetaceae</taxon>
        <taxon>Phanerochaete</taxon>
    </lineage>
</organism>
<dbReference type="CDD" id="cd15457">
    <property type="entry name" value="NADAR"/>
    <property type="match status" value="1"/>
</dbReference>
<feature type="domain" description="NADAR" evidence="2">
    <location>
        <begin position="49"/>
        <end position="189"/>
    </location>
</feature>
<evidence type="ECO:0000313" key="3">
    <source>
        <dbReference type="EMBL" id="GJE95792.1"/>
    </source>
</evidence>
<dbReference type="Proteomes" id="UP000703269">
    <property type="component" value="Unassembled WGS sequence"/>
</dbReference>
<comment type="caution">
    <text evidence="3">The sequence shown here is derived from an EMBL/GenBank/DDBJ whole genome shotgun (WGS) entry which is preliminary data.</text>
</comment>
<protein>
    <submittedName>
        <fullName evidence="3">NADAR family protein</fullName>
    </submittedName>
</protein>
<dbReference type="EMBL" id="BPQB01000052">
    <property type="protein sequence ID" value="GJE95792.1"/>
    <property type="molecule type" value="Genomic_DNA"/>
</dbReference>
<dbReference type="SUPFAM" id="SSF143990">
    <property type="entry name" value="YbiA-like"/>
    <property type="match status" value="1"/>
</dbReference>
<keyword evidence="1" id="KW-1133">Transmembrane helix</keyword>
<keyword evidence="1" id="KW-0812">Transmembrane</keyword>
<dbReference type="NCBIfam" id="TIGR02464">
    <property type="entry name" value="ribofla_fusion"/>
    <property type="match status" value="1"/>
</dbReference>
<reference evidence="3 4" key="1">
    <citation type="submission" date="2021-08" db="EMBL/GenBank/DDBJ databases">
        <title>Draft Genome Sequence of Phanerochaete sordida strain YK-624.</title>
        <authorList>
            <person name="Mori T."/>
            <person name="Dohra H."/>
            <person name="Suzuki T."/>
            <person name="Kawagishi H."/>
            <person name="Hirai H."/>
        </authorList>
    </citation>
    <scope>NUCLEOTIDE SEQUENCE [LARGE SCALE GENOMIC DNA]</scope>
    <source>
        <strain evidence="3 4">YK-624</strain>
    </source>
</reference>
<accession>A0A9P3GIM0</accession>
<evidence type="ECO:0000259" key="2">
    <source>
        <dbReference type="Pfam" id="PF08719"/>
    </source>
</evidence>
<dbReference type="OrthoDB" id="206452at2759"/>
<dbReference type="AlphaFoldDB" id="A0A9P3GIM0"/>
<sequence>MDPVIIGGTIAGALALAAAVGAYIVVPRRNGGYKHLKKPARGHTGPILFYDRGDPYYEFTNFSPHAIEFEGKIYPSSEHLFQAHKFLGTRPDIAERVRAAPSPRAALEEATRQRAHVRPGWRQVNIASMDTVLALKFAQHADLRQLLLDTGNRVLVEDSPVDSFWGCGADGKGRNELGKALMRLRDKLRQQARLGGRL</sequence>
<gene>
    <name evidence="3" type="ORF">PsYK624_119800</name>
</gene>
<keyword evidence="1" id="KW-0472">Membrane</keyword>
<dbReference type="Pfam" id="PF08719">
    <property type="entry name" value="NADAR"/>
    <property type="match status" value="1"/>
</dbReference>
<dbReference type="InterPro" id="IPR012816">
    <property type="entry name" value="NADAR"/>
</dbReference>